<keyword evidence="9" id="KW-0206">Cytoskeleton</keyword>
<evidence type="ECO:0000256" key="11">
    <source>
        <dbReference type="PROSITE-ProRule" id="PRU00042"/>
    </source>
</evidence>
<keyword evidence="10" id="KW-0966">Cell projection</keyword>
<keyword evidence="8 12" id="KW-0175">Coiled coil</keyword>
<dbReference type="STRING" id="6526.A0A2C9KYC5"/>
<dbReference type="KEGG" id="bgt:106079985"/>
<dbReference type="AlphaFoldDB" id="A0A2C9KYC5"/>
<comment type="similarity">
    <text evidence="3">Belongs to the DZIP C2H2-type zinc-finger protein family.</text>
</comment>
<feature type="domain" description="C2H2-type" evidence="14">
    <location>
        <begin position="169"/>
        <end position="197"/>
    </location>
</feature>
<dbReference type="InterPro" id="IPR032714">
    <property type="entry name" value="DZIP1_N"/>
</dbReference>
<dbReference type="EnsemblMetazoa" id="BGLB024849-RB">
    <property type="protein sequence ID" value="BGLB024849-PB"/>
    <property type="gene ID" value="BGLB024849"/>
</dbReference>
<evidence type="ECO:0000256" key="10">
    <source>
        <dbReference type="ARBA" id="ARBA00023273"/>
    </source>
</evidence>
<keyword evidence="5" id="KW-0479">Metal-binding</keyword>
<evidence type="ECO:0000313" key="15">
    <source>
        <dbReference type="EnsemblMetazoa" id="BGLB024849-PB"/>
    </source>
</evidence>
<protein>
    <recommendedName>
        <fullName evidence="14">C2H2-type domain-containing protein</fullName>
    </recommendedName>
</protein>
<dbReference type="PROSITE" id="PS00028">
    <property type="entry name" value="ZINC_FINGER_C2H2_1"/>
    <property type="match status" value="1"/>
</dbReference>
<dbReference type="Pfam" id="PF25977">
    <property type="entry name" value="DZIP1"/>
    <property type="match status" value="1"/>
</dbReference>
<feature type="region of interest" description="Disordered" evidence="13">
    <location>
        <begin position="619"/>
        <end position="793"/>
    </location>
</feature>
<feature type="compositionally biased region" description="Polar residues" evidence="13">
    <location>
        <begin position="665"/>
        <end position="686"/>
    </location>
</feature>
<proteinExistence type="inferred from homology"/>
<feature type="compositionally biased region" description="Polar residues" evidence="13">
    <location>
        <begin position="862"/>
        <end position="886"/>
    </location>
</feature>
<dbReference type="VEuPathDB" id="VectorBase:BGLB024849"/>
<evidence type="ECO:0000256" key="6">
    <source>
        <dbReference type="ARBA" id="ARBA00022771"/>
    </source>
</evidence>
<feature type="coiled-coil region" evidence="12">
    <location>
        <begin position="215"/>
        <end position="256"/>
    </location>
</feature>
<comment type="subcellular location">
    <subcellularLocation>
        <location evidence="2">Cytoplasm</location>
        <location evidence="2">Cytoskeleton</location>
        <location evidence="2">Cilium basal body</location>
    </subcellularLocation>
    <subcellularLocation>
        <location evidence="1">Cytoplasm</location>
        <location evidence="1">Cytoskeleton</location>
        <location evidence="1">Microtubule organizing center</location>
        <location evidence="1">Centrosome</location>
        <location evidence="1">Centriole</location>
    </subcellularLocation>
</comment>
<evidence type="ECO:0000313" key="16">
    <source>
        <dbReference type="Proteomes" id="UP000076420"/>
    </source>
</evidence>
<sequence>MTTQFMSPTTYTAGTPFTGYNGYLNNRNGGFSFRKRVERVDWRKIASVDIDNISRTLDFNTLQDNIMNITFCNLEAEMDIRSVDPNFVKVFKLSQLTIEYLLHSQEYLAGLCATLEAKCQESDQKVAMAKKDIDDLQKELAEVKKESHRRKKLLIAQQQLMYAGNESYNKCPFCAKAFLNTNFLQSHINRRHTSLYKDGSTSVSPDLGVGSESARIHLEAELSQIKEQMLKQQVELEEEKKALKSLKNKEADHIEVQLKQSAAVSSELICEQQEEGETKMSLALMKEIKELTAKYQSSQKALLELEARTGNKRSYLGIMEDDTDFDRQEVKEQKMEIASMKEQLQQQLDHMRELMETKLEKQERKWQKKMHAVTRQHAQETKKLNNALDSTAYSQENISISQPAISQRQEVEQILKDILQSYLSSLKFDIQSREREKALEVEVHQIEQELLHSTEVKELKLQQSKSPKVKSQQNRNIGQELPIRFSREEKVSGQSFMCPSDDESAGFGTGTSSLRTIGHETPISTLNQTGTLHTQEFLDGLRKNPTLALIREQLTEVLLDQIEKNGIPKSQIGITDQVLENKLNLLQTQRQAHLQRYPNFFELRELYNKRATDEARKQLKMQMKSPRGPPPAGPRRKLELSPRTPHQHQPFSSGPQSGPPHPQQNVSVKRTTPRSSSGPPISSTKPYPQPRAASAQRTPLSTGSTTEWTSTNFDSDESDENSAVSGRSLMTASKGRLLQSGPAKVPSPSPRTQVPKTRLIQSRPLNNNADDDLNDVDDILNSDRQPTRQNSTVGKVAALTKEIEKQLEARPVGVQPVGGVNTVTSSKKVVDLGDFEEESDWDSTTVQNDPIPLPQKRIPVNRASTDGMSTNTYASSAWGSTGNAASTAKEKERRSTSRSSHFSITSVSSDEDMNVDNI</sequence>
<keyword evidence="4" id="KW-0963">Cytoplasm</keyword>
<reference evidence="15" key="1">
    <citation type="submission" date="2020-05" db="UniProtKB">
        <authorList>
            <consortium name="EnsemblMetazoa"/>
        </authorList>
    </citation>
    <scope>IDENTIFICATION</scope>
    <source>
        <strain evidence="15">BB02</strain>
    </source>
</reference>
<feature type="region of interest" description="Disordered" evidence="13">
    <location>
        <begin position="837"/>
        <end position="918"/>
    </location>
</feature>
<evidence type="ECO:0000256" key="5">
    <source>
        <dbReference type="ARBA" id="ARBA00022723"/>
    </source>
</evidence>
<feature type="compositionally biased region" description="Polar residues" evidence="13">
    <location>
        <begin position="750"/>
        <end position="764"/>
    </location>
</feature>
<feature type="coiled-coil region" evidence="12">
    <location>
        <begin position="288"/>
        <end position="365"/>
    </location>
</feature>
<dbReference type="VEuPathDB" id="VectorBase:BGLAX_048237"/>
<feature type="compositionally biased region" description="Acidic residues" evidence="13">
    <location>
        <begin position="769"/>
        <end position="780"/>
    </location>
</feature>
<evidence type="ECO:0000256" key="1">
    <source>
        <dbReference type="ARBA" id="ARBA00004114"/>
    </source>
</evidence>
<name>A0A2C9KYC5_BIOGL</name>
<accession>A0A2C9KYC5</accession>
<dbReference type="Pfam" id="PF13815">
    <property type="entry name" value="Dzip-like_N"/>
    <property type="match status" value="1"/>
</dbReference>
<dbReference type="PANTHER" id="PTHR21502:SF3">
    <property type="entry name" value="CILIUM ASSEMBLY PROTEIN DZIP1L"/>
    <property type="match status" value="1"/>
</dbReference>
<evidence type="ECO:0000256" key="7">
    <source>
        <dbReference type="ARBA" id="ARBA00022833"/>
    </source>
</evidence>
<keyword evidence="7" id="KW-0862">Zinc</keyword>
<dbReference type="InterPro" id="IPR058883">
    <property type="entry name" value="DZIP1_dom"/>
</dbReference>
<evidence type="ECO:0000256" key="13">
    <source>
        <dbReference type="SAM" id="MobiDB-lite"/>
    </source>
</evidence>
<dbReference type="GO" id="GO:0005814">
    <property type="term" value="C:centriole"/>
    <property type="evidence" value="ECO:0007669"/>
    <property type="project" value="UniProtKB-SubCell"/>
</dbReference>
<evidence type="ECO:0000256" key="9">
    <source>
        <dbReference type="ARBA" id="ARBA00023212"/>
    </source>
</evidence>
<evidence type="ECO:0000256" key="3">
    <source>
        <dbReference type="ARBA" id="ARBA00009131"/>
    </source>
</evidence>
<dbReference type="PANTHER" id="PTHR21502">
    <property type="entry name" value="ZINC FINGER PROTEIN DZIP1"/>
    <property type="match status" value="1"/>
</dbReference>
<dbReference type="Proteomes" id="UP000076420">
    <property type="component" value="Unassembled WGS sequence"/>
</dbReference>
<gene>
    <name evidence="15" type="primary">106079985</name>
</gene>
<feature type="coiled-coil region" evidence="12">
    <location>
        <begin position="112"/>
        <end position="153"/>
    </location>
</feature>
<dbReference type="GO" id="GO:0005737">
    <property type="term" value="C:cytoplasm"/>
    <property type="evidence" value="ECO:0007669"/>
    <property type="project" value="TreeGrafter"/>
</dbReference>
<dbReference type="InterPro" id="IPR051241">
    <property type="entry name" value="DZIP_RILPL"/>
</dbReference>
<evidence type="ECO:0000256" key="12">
    <source>
        <dbReference type="SAM" id="Coils"/>
    </source>
</evidence>
<feature type="compositionally biased region" description="Polar residues" evidence="13">
    <location>
        <begin position="695"/>
        <end position="713"/>
    </location>
</feature>
<feature type="compositionally biased region" description="Low complexity" evidence="13">
    <location>
        <begin position="897"/>
        <end position="908"/>
    </location>
</feature>
<feature type="compositionally biased region" description="Polar residues" evidence="13">
    <location>
        <begin position="721"/>
        <end position="731"/>
    </location>
</feature>
<dbReference type="OrthoDB" id="515971at2759"/>
<dbReference type="GO" id="GO:0008270">
    <property type="term" value="F:zinc ion binding"/>
    <property type="evidence" value="ECO:0007669"/>
    <property type="project" value="UniProtKB-KW"/>
</dbReference>
<feature type="compositionally biased region" description="Low complexity" evidence="13">
    <location>
        <begin position="647"/>
        <end position="656"/>
    </location>
</feature>
<dbReference type="GO" id="GO:0036064">
    <property type="term" value="C:ciliary basal body"/>
    <property type="evidence" value="ECO:0007669"/>
    <property type="project" value="TreeGrafter"/>
</dbReference>
<dbReference type="InterPro" id="IPR013087">
    <property type="entry name" value="Znf_C2H2_type"/>
</dbReference>
<dbReference type="PROSITE" id="PS50157">
    <property type="entry name" value="ZINC_FINGER_C2H2_2"/>
    <property type="match status" value="1"/>
</dbReference>
<dbReference type="GO" id="GO:0060271">
    <property type="term" value="P:cilium assembly"/>
    <property type="evidence" value="ECO:0007669"/>
    <property type="project" value="TreeGrafter"/>
</dbReference>
<evidence type="ECO:0000256" key="2">
    <source>
        <dbReference type="ARBA" id="ARBA00004120"/>
    </source>
</evidence>
<keyword evidence="6 11" id="KW-0863">Zinc-finger</keyword>
<evidence type="ECO:0000256" key="4">
    <source>
        <dbReference type="ARBA" id="ARBA00022490"/>
    </source>
</evidence>
<feature type="compositionally biased region" description="Acidic residues" evidence="13">
    <location>
        <begin position="909"/>
        <end position="918"/>
    </location>
</feature>
<organism evidence="15 16">
    <name type="scientific">Biomphalaria glabrata</name>
    <name type="common">Bloodfluke planorb</name>
    <name type="synonym">Freshwater snail</name>
    <dbReference type="NCBI Taxonomy" id="6526"/>
    <lineage>
        <taxon>Eukaryota</taxon>
        <taxon>Metazoa</taxon>
        <taxon>Spiralia</taxon>
        <taxon>Lophotrochozoa</taxon>
        <taxon>Mollusca</taxon>
        <taxon>Gastropoda</taxon>
        <taxon>Heterobranchia</taxon>
        <taxon>Euthyneura</taxon>
        <taxon>Panpulmonata</taxon>
        <taxon>Hygrophila</taxon>
        <taxon>Lymnaeoidea</taxon>
        <taxon>Planorbidae</taxon>
        <taxon>Biomphalaria</taxon>
    </lineage>
</organism>
<evidence type="ECO:0000259" key="14">
    <source>
        <dbReference type="PROSITE" id="PS50157"/>
    </source>
</evidence>
<evidence type="ECO:0000256" key="8">
    <source>
        <dbReference type="ARBA" id="ARBA00023054"/>
    </source>
</evidence>